<reference evidence="4 5" key="1">
    <citation type="submission" date="2018-06" db="EMBL/GenBank/DDBJ databases">
        <title>Genomic Encyclopedia of Type Strains, Phase IV (KMG-IV): sequencing the most valuable type-strain genomes for metagenomic binning, comparative biology and taxonomic classification.</title>
        <authorList>
            <person name="Goeker M."/>
        </authorList>
    </citation>
    <scope>NUCLEOTIDE SEQUENCE [LARGE SCALE GENOMIC DNA]</scope>
    <source>
        <strain evidence="4 5">DSM 25520</strain>
    </source>
</reference>
<dbReference type="SUPFAM" id="SSF53822">
    <property type="entry name" value="Periplasmic binding protein-like I"/>
    <property type="match status" value="1"/>
</dbReference>
<dbReference type="Pfam" id="PF13458">
    <property type="entry name" value="Peripla_BP_6"/>
    <property type="match status" value="1"/>
</dbReference>
<feature type="domain" description="Leucine-binding protein" evidence="3">
    <location>
        <begin position="42"/>
        <end position="400"/>
    </location>
</feature>
<evidence type="ECO:0000259" key="3">
    <source>
        <dbReference type="Pfam" id="PF13458"/>
    </source>
</evidence>
<dbReference type="PROSITE" id="PS51318">
    <property type="entry name" value="TAT"/>
    <property type="match status" value="1"/>
</dbReference>
<dbReference type="PANTHER" id="PTHR30483">
    <property type="entry name" value="LEUCINE-SPECIFIC-BINDING PROTEIN"/>
    <property type="match status" value="1"/>
</dbReference>
<comment type="similarity">
    <text evidence="1">Belongs to the leucine-binding protein family.</text>
</comment>
<dbReference type="Gene3D" id="3.40.50.2300">
    <property type="match status" value="2"/>
</dbReference>
<gene>
    <name evidence="4" type="ORF">DFR37_11319</name>
</gene>
<dbReference type="RefSeq" id="WP_113934729.1">
    <property type="nucleotide sequence ID" value="NZ_JACCEU010000010.1"/>
</dbReference>
<accession>A0A366H2Z4</accession>
<dbReference type="EMBL" id="QNRQ01000013">
    <property type="protein sequence ID" value="RBP36188.1"/>
    <property type="molecule type" value="Genomic_DNA"/>
</dbReference>
<dbReference type="AlphaFoldDB" id="A0A366H2Z4"/>
<dbReference type="PANTHER" id="PTHR30483:SF6">
    <property type="entry name" value="PERIPLASMIC BINDING PROTEIN OF ABC TRANSPORTER FOR NATURAL AMINO ACIDS"/>
    <property type="match status" value="1"/>
</dbReference>
<dbReference type="InterPro" id="IPR028082">
    <property type="entry name" value="Peripla_BP_I"/>
</dbReference>
<dbReference type="OrthoDB" id="6753945at2"/>
<organism evidence="4 5">
    <name type="scientific">Eoetvoesiella caeni</name>
    <dbReference type="NCBI Taxonomy" id="645616"/>
    <lineage>
        <taxon>Bacteria</taxon>
        <taxon>Pseudomonadati</taxon>
        <taxon>Pseudomonadota</taxon>
        <taxon>Betaproteobacteria</taxon>
        <taxon>Burkholderiales</taxon>
        <taxon>Alcaligenaceae</taxon>
        <taxon>Eoetvoesiella</taxon>
    </lineage>
</organism>
<dbReference type="InterPro" id="IPR051010">
    <property type="entry name" value="BCAA_transport"/>
</dbReference>
<keyword evidence="5" id="KW-1185">Reference proteome</keyword>
<name>A0A366H2Z4_9BURK</name>
<evidence type="ECO:0000313" key="5">
    <source>
        <dbReference type="Proteomes" id="UP000253628"/>
    </source>
</evidence>
<evidence type="ECO:0000256" key="1">
    <source>
        <dbReference type="ARBA" id="ARBA00010062"/>
    </source>
</evidence>
<sequence>MTYTTDRLNQTRRTLIKASALGGALGLAGIGTLAFAKAGRAIKIGYVTPQTGPLAGFGEVDRFVLNEIAAMLKTGVTINGVSHPIEVIIKDSQSSPNRASEVAAELILKNKVDLMVVGSTPENSNPVSDQCELNEIPCISTTTPWQPWYFTRGGTPQKGFDWTYHYFWGLEDIIAVFSNMWKSIETNKVIGLLCANDADGNAWADPKLGIGPPLQKMGFTVVDAGRFQPGQTDFTALLSEYKKANVEIIAGVPTPPDFKNFWTQAKQQGFHPKVVTVGKALAFPSAVEALGNEGDGLTQECWWSPNRPFKSSLTGQSAQELAKAYETASKRQWSQPLGYAHSLFEVAIDVLKRTKDLDSAESIRDAIPQTNLDTVIGHVQWGGGPVKNVAKTPLVGGQWVKGADHPYDLLVVNNETAPNIPTQAKTKPLS</sequence>
<dbReference type="CDD" id="cd06337">
    <property type="entry name" value="PBP1_ABC_ligand_binding-like"/>
    <property type="match status" value="1"/>
</dbReference>
<dbReference type="InterPro" id="IPR006311">
    <property type="entry name" value="TAT_signal"/>
</dbReference>
<protein>
    <submittedName>
        <fullName evidence="4">Amino acid/amide ABC transporter substrate-binding protein (HAAT family)</fullName>
    </submittedName>
</protein>
<dbReference type="InterPro" id="IPR028081">
    <property type="entry name" value="Leu-bd"/>
</dbReference>
<proteinExistence type="inferred from homology"/>
<comment type="caution">
    <text evidence="4">The sequence shown here is derived from an EMBL/GenBank/DDBJ whole genome shotgun (WGS) entry which is preliminary data.</text>
</comment>
<evidence type="ECO:0000256" key="2">
    <source>
        <dbReference type="ARBA" id="ARBA00022729"/>
    </source>
</evidence>
<evidence type="ECO:0000313" key="4">
    <source>
        <dbReference type="EMBL" id="RBP36188.1"/>
    </source>
</evidence>
<keyword evidence="2" id="KW-0732">Signal</keyword>
<dbReference type="Proteomes" id="UP000253628">
    <property type="component" value="Unassembled WGS sequence"/>
</dbReference>